<protein>
    <recommendedName>
        <fullName evidence="4">Glycerophosphoryl diester phosphodiesterase membrane domain-containing protein</fullName>
    </recommendedName>
</protein>
<evidence type="ECO:0000313" key="2">
    <source>
        <dbReference type="EMBL" id="KYG77559.1"/>
    </source>
</evidence>
<dbReference type="EMBL" id="LRPC01000001">
    <property type="protein sequence ID" value="KYG77559.1"/>
    <property type="molecule type" value="Genomic_DNA"/>
</dbReference>
<dbReference type="RefSeq" id="WP_068216028.1">
    <property type="nucleotide sequence ID" value="NZ_CP139724.1"/>
</dbReference>
<evidence type="ECO:0000313" key="3">
    <source>
        <dbReference type="Proteomes" id="UP000075606"/>
    </source>
</evidence>
<comment type="caution">
    <text evidence="2">The sequence shown here is derived from an EMBL/GenBank/DDBJ whole genome shotgun (WGS) entry which is preliminary data.</text>
</comment>
<feature type="transmembrane region" description="Helical" evidence="1">
    <location>
        <begin position="157"/>
        <end position="180"/>
    </location>
</feature>
<gene>
    <name evidence="2" type="ORF">AWW68_01955</name>
</gene>
<feature type="transmembrane region" description="Helical" evidence="1">
    <location>
        <begin position="214"/>
        <end position="244"/>
    </location>
</feature>
<feature type="transmembrane region" description="Helical" evidence="1">
    <location>
        <begin position="264"/>
        <end position="287"/>
    </location>
</feature>
<feature type="transmembrane region" description="Helical" evidence="1">
    <location>
        <begin position="80"/>
        <end position="109"/>
    </location>
</feature>
<keyword evidence="1" id="KW-0472">Membrane</keyword>
<keyword evidence="1" id="KW-0812">Transmembrane</keyword>
<keyword evidence="3" id="KW-1185">Reference proteome</keyword>
<sequence>MPTARIFELRKTRTFGQKLEGTFEFIRINAKPLFKSLFFFSSPFVLLGTFLVSNILSSSFNAGINSNAGAEPSVSELMSIGFSAIGFMFLMAFAGTMIVSTIYACVRCYEQYQSADYTTSEVWDRVKKIYWTIFGTTLLYGIVFFVAYMILIFPLALFAAVLSVLIIPVIYLFMGFYMVIMFTAIPAQIFEGKGIGSGLSQAFRLLKGNWWSSIGLLLLFLLIYNAVIVIFALPFYGSMIFSFFSTAEMDLMEETPAYMSLLNYLFGAILLIGSFLTYSIPLVGMTVQYFSMSEEKDATALMKKIDAFGAEEESNEEDEEEYH</sequence>
<dbReference type="Proteomes" id="UP000075606">
    <property type="component" value="Unassembled WGS sequence"/>
</dbReference>
<dbReference type="AlphaFoldDB" id="A0A150XFP9"/>
<dbReference type="OrthoDB" id="1049480at2"/>
<feature type="transmembrane region" description="Helical" evidence="1">
    <location>
        <begin position="129"/>
        <end position="151"/>
    </location>
</feature>
<dbReference type="STRING" id="333140.AWW68_01955"/>
<evidence type="ECO:0000256" key="1">
    <source>
        <dbReference type="SAM" id="Phobius"/>
    </source>
</evidence>
<organism evidence="2 3">
    <name type="scientific">Roseivirga spongicola</name>
    <dbReference type="NCBI Taxonomy" id="333140"/>
    <lineage>
        <taxon>Bacteria</taxon>
        <taxon>Pseudomonadati</taxon>
        <taxon>Bacteroidota</taxon>
        <taxon>Cytophagia</taxon>
        <taxon>Cytophagales</taxon>
        <taxon>Roseivirgaceae</taxon>
        <taxon>Roseivirga</taxon>
    </lineage>
</organism>
<evidence type="ECO:0008006" key="4">
    <source>
        <dbReference type="Google" id="ProtNLM"/>
    </source>
</evidence>
<feature type="transmembrane region" description="Helical" evidence="1">
    <location>
        <begin position="37"/>
        <end position="60"/>
    </location>
</feature>
<keyword evidence="1" id="KW-1133">Transmembrane helix</keyword>
<proteinExistence type="predicted"/>
<name>A0A150XFP9_9BACT</name>
<reference evidence="2 3" key="1">
    <citation type="submission" date="2016-01" db="EMBL/GenBank/DDBJ databases">
        <title>Genome sequencing of Roseivirga spongicola UST030701-084.</title>
        <authorList>
            <person name="Selvaratnam C."/>
            <person name="Thevarajoo S."/>
            <person name="Goh K.M."/>
            <person name="Ee R."/>
            <person name="Chan K.-G."/>
            <person name="Chong C.S."/>
        </authorList>
    </citation>
    <scope>NUCLEOTIDE SEQUENCE [LARGE SCALE GENOMIC DNA]</scope>
    <source>
        <strain evidence="2 3">UST030701-084</strain>
    </source>
</reference>
<accession>A0A150XFP9</accession>